<dbReference type="EMBL" id="JBHSHD010000007">
    <property type="protein sequence ID" value="MFC4820474.1"/>
    <property type="molecule type" value="Genomic_DNA"/>
</dbReference>
<protein>
    <submittedName>
        <fullName evidence="3">NAD(P)/FAD-dependent oxidoreductase</fullName>
        <ecNumber evidence="3">1.-.-.-</ecNumber>
    </submittedName>
</protein>
<proteinExistence type="predicted"/>
<evidence type="ECO:0000313" key="4">
    <source>
        <dbReference type="Proteomes" id="UP001595886"/>
    </source>
</evidence>
<evidence type="ECO:0000313" key="3">
    <source>
        <dbReference type="EMBL" id="MFC4820474.1"/>
    </source>
</evidence>
<dbReference type="Pfam" id="PF01266">
    <property type="entry name" value="DAO"/>
    <property type="match status" value="1"/>
</dbReference>
<keyword evidence="4" id="KW-1185">Reference proteome</keyword>
<feature type="domain" description="FAD dependent oxidoreductase" evidence="2">
    <location>
        <begin position="30"/>
        <end position="382"/>
    </location>
</feature>
<dbReference type="PANTHER" id="PTHR13847">
    <property type="entry name" value="SARCOSINE DEHYDROGENASE-RELATED"/>
    <property type="match status" value="1"/>
</dbReference>
<name>A0ABV9QYA6_9GAMM</name>
<evidence type="ECO:0000256" key="1">
    <source>
        <dbReference type="ARBA" id="ARBA00023002"/>
    </source>
</evidence>
<dbReference type="GO" id="GO:0016491">
    <property type="term" value="F:oxidoreductase activity"/>
    <property type="evidence" value="ECO:0007669"/>
    <property type="project" value="UniProtKB-KW"/>
</dbReference>
<gene>
    <name evidence="3" type="ORF">ACFO6Q_09065</name>
</gene>
<dbReference type="Proteomes" id="UP001595886">
    <property type="component" value="Unassembled WGS sequence"/>
</dbReference>
<evidence type="ECO:0000259" key="2">
    <source>
        <dbReference type="Pfam" id="PF01266"/>
    </source>
</evidence>
<dbReference type="InterPro" id="IPR006076">
    <property type="entry name" value="FAD-dep_OxRdtase"/>
</dbReference>
<dbReference type="PANTHER" id="PTHR13847:SF201">
    <property type="entry name" value="PUTATIBE OXIDOREDUCTASE"/>
    <property type="match status" value="1"/>
</dbReference>
<dbReference type="RefSeq" id="WP_380020330.1">
    <property type="nucleotide sequence ID" value="NZ_JBHSHD010000007.1"/>
</dbReference>
<keyword evidence="1 3" id="KW-0560">Oxidoreductase</keyword>
<comment type="caution">
    <text evidence="3">The sequence shown here is derived from an EMBL/GenBank/DDBJ whole genome shotgun (WGS) entry which is preliminary data.</text>
</comment>
<accession>A0ABV9QYA6</accession>
<dbReference type="Gene3D" id="3.50.50.60">
    <property type="entry name" value="FAD/NAD(P)-binding domain"/>
    <property type="match status" value="1"/>
</dbReference>
<dbReference type="Gene3D" id="3.30.9.10">
    <property type="entry name" value="D-Amino Acid Oxidase, subunit A, domain 2"/>
    <property type="match status" value="1"/>
</dbReference>
<dbReference type="EC" id="1.-.-.-" evidence="3"/>
<dbReference type="InterPro" id="IPR036188">
    <property type="entry name" value="FAD/NAD-bd_sf"/>
</dbReference>
<dbReference type="SUPFAM" id="SSF51905">
    <property type="entry name" value="FAD/NAD(P)-binding domain"/>
    <property type="match status" value="1"/>
</dbReference>
<reference evidence="4" key="1">
    <citation type="journal article" date="2019" name="Int. J. Syst. Evol. Microbiol.">
        <title>The Global Catalogue of Microorganisms (GCM) 10K type strain sequencing project: providing services to taxonomists for standard genome sequencing and annotation.</title>
        <authorList>
            <consortium name="The Broad Institute Genomics Platform"/>
            <consortium name="The Broad Institute Genome Sequencing Center for Infectious Disease"/>
            <person name="Wu L."/>
            <person name="Ma J."/>
        </authorList>
    </citation>
    <scope>NUCLEOTIDE SEQUENCE [LARGE SCALE GENOMIC DNA]</scope>
    <source>
        <strain evidence="4">CCUG 30340</strain>
    </source>
</reference>
<organism evidence="3 4">
    <name type="scientific">Dokdonella ginsengisoli</name>
    <dbReference type="NCBI Taxonomy" id="363846"/>
    <lineage>
        <taxon>Bacteria</taxon>
        <taxon>Pseudomonadati</taxon>
        <taxon>Pseudomonadota</taxon>
        <taxon>Gammaproteobacteria</taxon>
        <taxon>Lysobacterales</taxon>
        <taxon>Rhodanobacteraceae</taxon>
        <taxon>Dokdonella</taxon>
    </lineage>
</organism>
<sequence>MDLSSGYPYWTVKNGLLGDYPALREDVDCDVLVVGAGITGALVAWHLQQAGHAVCVIDRREAGWGSTSASTALLQYEIDTELQDLVEMYGREDAVLAYRACEKAIASLRRIARRFRGVEFQDRRSLYYAGRWHHQFRLRREAELRRSNGFDVRLLEAEDVRREFGFDAPAAILTSVAAQVDPYQLTHRLLAAIVRSGGGVFDRTPMAEFSPGRGKVQVRTATNANVRCRHLVIAGGYETQQHIAQKVASNRSSYAFITDPVPQALGPLESCLLWESSRPYLYVRSTADRRLLVGGEDDWLDIPARRDARVHKKAAKLARKAGALFPGLTLDPSFAWAGTFAETKDGLPFFGPHEQHGPRVHFAMAYGGNGITYSLIGAELITASLAGRRHPCAGLFSFERLRRK</sequence>